<dbReference type="InterPro" id="IPR029149">
    <property type="entry name" value="Creatin/AminoP/Spt16_N"/>
</dbReference>
<reference evidence="6" key="1">
    <citation type="journal article" date="2019" name="Int. J. Syst. Evol. Microbiol.">
        <title>The Global Catalogue of Microorganisms (GCM) 10K type strain sequencing project: providing services to taxonomists for standard genome sequencing and annotation.</title>
        <authorList>
            <consortium name="The Broad Institute Genomics Platform"/>
            <consortium name="The Broad Institute Genome Sequencing Center for Infectious Disease"/>
            <person name="Wu L."/>
            <person name="Ma J."/>
        </authorList>
    </citation>
    <scope>NUCLEOTIDE SEQUENCE [LARGE SCALE GENOMIC DNA]</scope>
    <source>
        <strain evidence="6">JCM 17250</strain>
    </source>
</reference>
<evidence type="ECO:0000313" key="5">
    <source>
        <dbReference type="EMBL" id="GAA4066047.1"/>
    </source>
</evidence>
<protein>
    <submittedName>
        <fullName evidence="5">Xaa-Pro dipeptidase</fullName>
    </submittedName>
</protein>
<dbReference type="PROSITE" id="PS00491">
    <property type="entry name" value="PROLINE_PEPTIDASE"/>
    <property type="match status" value="1"/>
</dbReference>
<evidence type="ECO:0000313" key="6">
    <source>
        <dbReference type="Proteomes" id="UP001501734"/>
    </source>
</evidence>
<dbReference type="InterPro" id="IPR001714">
    <property type="entry name" value="Pept_M24_MAP"/>
</dbReference>
<evidence type="ECO:0000256" key="2">
    <source>
        <dbReference type="ARBA" id="ARBA00022801"/>
    </source>
</evidence>
<dbReference type="Pfam" id="PF01321">
    <property type="entry name" value="Creatinase_N"/>
    <property type="match status" value="1"/>
</dbReference>
<dbReference type="EMBL" id="BAABDL010000053">
    <property type="protein sequence ID" value="GAA4066047.1"/>
    <property type="molecule type" value="Genomic_DNA"/>
</dbReference>
<accession>A0ABP7VFV5</accession>
<dbReference type="InterPro" id="IPR050659">
    <property type="entry name" value="Peptidase_M24B"/>
</dbReference>
<evidence type="ECO:0000256" key="1">
    <source>
        <dbReference type="ARBA" id="ARBA00022723"/>
    </source>
</evidence>
<evidence type="ECO:0000259" key="4">
    <source>
        <dbReference type="Pfam" id="PF01321"/>
    </source>
</evidence>
<dbReference type="PANTHER" id="PTHR46112">
    <property type="entry name" value="AMINOPEPTIDASE"/>
    <property type="match status" value="1"/>
</dbReference>
<sequence>MTKLTKLRQALSDQDLDGLIITNSYNRRYITGFTGTAGLALITKDEQIFLTDFRYTEQAAEQAIGFEIIQHKQSIIKELAEQIKKRSLKNVGFEQDDLSYAMYQQYDEAITAKFIPTAQIVEKIRMIKTEDELQIMYKAAEIADLAYDYVLKTVEPGMTEIEVSNMLEFEMRKHGATESSFDTIVASGYRSALPHGVASNKKIQTGELVTLDFGALYNGYCSDITRTFAVGEISDQLQEIYATVLQAHLNGLAGIKAGMTGKEADALARDHIKAKGYGEYFGHGTGHGLGLEVHEEPRLSPMGNIVLQENMVVTVEPGIYIPNVGGCRIEDDIIITTDGNKSLNKAPKELIIL</sequence>
<dbReference type="Pfam" id="PF00557">
    <property type="entry name" value="Peptidase_M24"/>
    <property type="match status" value="1"/>
</dbReference>
<keyword evidence="6" id="KW-1185">Reference proteome</keyword>
<organism evidence="5 6">
    <name type="scientific">Amphibacillus indicireducens</name>
    <dbReference type="NCBI Taxonomy" id="1076330"/>
    <lineage>
        <taxon>Bacteria</taxon>
        <taxon>Bacillati</taxon>
        <taxon>Bacillota</taxon>
        <taxon>Bacilli</taxon>
        <taxon>Bacillales</taxon>
        <taxon>Bacillaceae</taxon>
        <taxon>Amphibacillus</taxon>
    </lineage>
</organism>
<proteinExistence type="predicted"/>
<dbReference type="Proteomes" id="UP001501734">
    <property type="component" value="Unassembled WGS sequence"/>
</dbReference>
<name>A0ABP7VFV5_9BACI</name>
<dbReference type="CDD" id="cd01092">
    <property type="entry name" value="APP-like"/>
    <property type="match status" value="1"/>
</dbReference>
<comment type="caution">
    <text evidence="5">The sequence shown here is derived from an EMBL/GenBank/DDBJ whole genome shotgun (WGS) entry which is preliminary data.</text>
</comment>
<dbReference type="Gene3D" id="3.40.350.10">
    <property type="entry name" value="Creatinase/prolidase N-terminal domain"/>
    <property type="match status" value="1"/>
</dbReference>
<dbReference type="SUPFAM" id="SSF53092">
    <property type="entry name" value="Creatinase/prolidase N-terminal domain"/>
    <property type="match status" value="1"/>
</dbReference>
<dbReference type="PANTHER" id="PTHR46112:SF3">
    <property type="entry name" value="AMINOPEPTIDASE YPDF"/>
    <property type="match status" value="1"/>
</dbReference>
<feature type="domain" description="Peptidase M24" evidence="3">
    <location>
        <begin position="135"/>
        <end position="336"/>
    </location>
</feature>
<evidence type="ECO:0000259" key="3">
    <source>
        <dbReference type="Pfam" id="PF00557"/>
    </source>
</evidence>
<dbReference type="InterPro" id="IPR000994">
    <property type="entry name" value="Pept_M24"/>
</dbReference>
<dbReference type="InterPro" id="IPR001131">
    <property type="entry name" value="Peptidase_M24B_aminopep-P_CS"/>
</dbReference>
<dbReference type="InterPro" id="IPR000587">
    <property type="entry name" value="Creatinase_N"/>
</dbReference>
<keyword evidence="1" id="KW-0479">Metal-binding</keyword>
<dbReference type="InterPro" id="IPR036005">
    <property type="entry name" value="Creatinase/aminopeptidase-like"/>
</dbReference>
<dbReference type="SUPFAM" id="SSF55920">
    <property type="entry name" value="Creatinase/aminopeptidase"/>
    <property type="match status" value="1"/>
</dbReference>
<keyword evidence="2" id="KW-0378">Hydrolase</keyword>
<dbReference type="RefSeq" id="WP_344911095.1">
    <property type="nucleotide sequence ID" value="NZ_BAABDL010000053.1"/>
</dbReference>
<feature type="domain" description="Creatinase N-terminal" evidence="4">
    <location>
        <begin position="4"/>
        <end position="127"/>
    </location>
</feature>
<dbReference type="PRINTS" id="PR00599">
    <property type="entry name" value="MAPEPTIDASE"/>
</dbReference>
<dbReference type="Gene3D" id="3.90.230.10">
    <property type="entry name" value="Creatinase/methionine aminopeptidase superfamily"/>
    <property type="match status" value="1"/>
</dbReference>
<gene>
    <name evidence="5" type="primary">pepQ</name>
    <name evidence="5" type="ORF">GCM10022410_10600</name>
</gene>